<sequence>MRYEEIVLFILRRSLGRSASRQRTQEPDDRQESSETSSPGAPIDAGVSRRGPLRRLSDIKDEDIHPYGIHVEKYSRQTFRSESRPSVHGYLIKPERVSVITMQSKVDLRERNLPAPGLNSSRATARCPFLRNEIRRRMVI</sequence>
<accession>A0A4C1VZR6</accession>
<dbReference type="AlphaFoldDB" id="A0A4C1VZR6"/>
<organism evidence="2 3">
    <name type="scientific">Eumeta variegata</name>
    <name type="common">Bagworm moth</name>
    <name type="synonym">Eumeta japonica</name>
    <dbReference type="NCBI Taxonomy" id="151549"/>
    <lineage>
        <taxon>Eukaryota</taxon>
        <taxon>Metazoa</taxon>
        <taxon>Ecdysozoa</taxon>
        <taxon>Arthropoda</taxon>
        <taxon>Hexapoda</taxon>
        <taxon>Insecta</taxon>
        <taxon>Pterygota</taxon>
        <taxon>Neoptera</taxon>
        <taxon>Endopterygota</taxon>
        <taxon>Lepidoptera</taxon>
        <taxon>Glossata</taxon>
        <taxon>Ditrysia</taxon>
        <taxon>Tineoidea</taxon>
        <taxon>Psychidae</taxon>
        <taxon>Oiketicinae</taxon>
        <taxon>Eumeta</taxon>
    </lineage>
</organism>
<evidence type="ECO:0000256" key="1">
    <source>
        <dbReference type="SAM" id="MobiDB-lite"/>
    </source>
</evidence>
<evidence type="ECO:0000313" key="2">
    <source>
        <dbReference type="EMBL" id="GBP44303.1"/>
    </source>
</evidence>
<feature type="region of interest" description="Disordered" evidence="1">
    <location>
        <begin position="17"/>
        <end position="59"/>
    </location>
</feature>
<proteinExistence type="predicted"/>
<dbReference type="EMBL" id="BGZK01000450">
    <property type="protein sequence ID" value="GBP44303.1"/>
    <property type="molecule type" value="Genomic_DNA"/>
</dbReference>
<comment type="caution">
    <text evidence="2">The sequence shown here is derived from an EMBL/GenBank/DDBJ whole genome shotgun (WGS) entry which is preliminary data.</text>
</comment>
<feature type="compositionally biased region" description="Basic and acidic residues" evidence="1">
    <location>
        <begin position="23"/>
        <end position="33"/>
    </location>
</feature>
<dbReference type="Proteomes" id="UP000299102">
    <property type="component" value="Unassembled WGS sequence"/>
</dbReference>
<keyword evidence="3" id="KW-1185">Reference proteome</keyword>
<reference evidence="2 3" key="1">
    <citation type="journal article" date="2019" name="Commun. Biol.">
        <title>The bagworm genome reveals a unique fibroin gene that provides high tensile strength.</title>
        <authorList>
            <person name="Kono N."/>
            <person name="Nakamura H."/>
            <person name="Ohtoshi R."/>
            <person name="Tomita M."/>
            <person name="Numata K."/>
            <person name="Arakawa K."/>
        </authorList>
    </citation>
    <scope>NUCLEOTIDE SEQUENCE [LARGE SCALE GENOMIC DNA]</scope>
</reference>
<gene>
    <name evidence="2" type="ORF">EVAR_27260_1</name>
</gene>
<name>A0A4C1VZR6_EUMVA</name>
<protein>
    <submittedName>
        <fullName evidence="2">Uncharacterized protein</fullName>
    </submittedName>
</protein>
<evidence type="ECO:0000313" key="3">
    <source>
        <dbReference type="Proteomes" id="UP000299102"/>
    </source>
</evidence>